<reference evidence="3" key="1">
    <citation type="journal article" date="2017" name="BMC Genomics">
        <title>Gapless genome assembly of Colletotrichum higginsianum reveals chromosome structure and association of transposable elements with secondary metabolite gene clusters.</title>
        <authorList>
            <person name="Dallery J.-F."/>
            <person name="Lapalu N."/>
            <person name="Zampounis A."/>
            <person name="Pigne S."/>
            <person name="Luyten I."/>
            <person name="Amselem J."/>
            <person name="Wittenberg A.H.J."/>
            <person name="Zhou S."/>
            <person name="de Queiroz M.V."/>
            <person name="Robin G.P."/>
            <person name="Auger A."/>
            <person name="Hainaut M."/>
            <person name="Henrissat B."/>
            <person name="Kim K.-T."/>
            <person name="Lee Y.-H."/>
            <person name="Lespinet O."/>
            <person name="Schwartz D.C."/>
            <person name="Thon M.R."/>
            <person name="O'Connell R.J."/>
        </authorList>
    </citation>
    <scope>NUCLEOTIDE SEQUENCE [LARGE SCALE GENOMIC DNA]</scope>
    <source>
        <strain evidence="3">IMI 349063</strain>
    </source>
</reference>
<protein>
    <submittedName>
        <fullName evidence="2">Uncharacterized protein</fullName>
    </submittedName>
</protein>
<name>A0A1B7XY69_COLHI</name>
<evidence type="ECO:0000313" key="3">
    <source>
        <dbReference type="Proteomes" id="UP000092177"/>
    </source>
</evidence>
<keyword evidence="3" id="KW-1185">Reference proteome</keyword>
<dbReference type="VEuPathDB" id="FungiDB:CH63R_11384"/>
<proteinExistence type="predicted"/>
<feature type="region of interest" description="Disordered" evidence="1">
    <location>
        <begin position="28"/>
        <end position="49"/>
    </location>
</feature>
<dbReference type="AlphaFoldDB" id="A0A1B7XY69"/>
<dbReference type="RefSeq" id="XP_018153199.1">
    <property type="nucleotide sequence ID" value="XM_018306358.1"/>
</dbReference>
<evidence type="ECO:0000256" key="1">
    <source>
        <dbReference type="SAM" id="MobiDB-lite"/>
    </source>
</evidence>
<evidence type="ECO:0000313" key="2">
    <source>
        <dbReference type="EMBL" id="OBR04681.1"/>
    </source>
</evidence>
<gene>
    <name evidence="2" type="ORF">CH63R_11384</name>
</gene>
<organism evidence="2 3">
    <name type="scientific">Colletotrichum higginsianum (strain IMI 349063)</name>
    <name type="common">Crucifer anthracnose fungus</name>
    <dbReference type="NCBI Taxonomy" id="759273"/>
    <lineage>
        <taxon>Eukaryota</taxon>
        <taxon>Fungi</taxon>
        <taxon>Dikarya</taxon>
        <taxon>Ascomycota</taxon>
        <taxon>Pezizomycotina</taxon>
        <taxon>Sordariomycetes</taxon>
        <taxon>Hypocreomycetidae</taxon>
        <taxon>Glomerellales</taxon>
        <taxon>Glomerellaceae</taxon>
        <taxon>Colletotrichum</taxon>
        <taxon>Colletotrichum destructivum species complex</taxon>
    </lineage>
</organism>
<dbReference type="GeneID" id="28870465"/>
<dbReference type="EMBL" id="LTAN01000008">
    <property type="protein sequence ID" value="OBR04681.1"/>
    <property type="molecule type" value="Genomic_DNA"/>
</dbReference>
<sequence length="122" mass="13952">MTSPVIIGWAMFCDPAALWMRRWSRSTEPTHTKCAEPDVTPGEDLDRSTWADENPSTVVSPLPVSANWQIVFQWEEKDTLESSPLATSKRFGRKQPETYAGESWFINTNGFVLVNSSPRYYY</sequence>
<dbReference type="Proteomes" id="UP000092177">
    <property type="component" value="Chromosome 8"/>
</dbReference>
<accession>A0A1B7XY69</accession>
<dbReference type="KEGG" id="chig:CH63R_11384"/>
<comment type="caution">
    <text evidence="2">The sequence shown here is derived from an EMBL/GenBank/DDBJ whole genome shotgun (WGS) entry which is preliminary data.</text>
</comment>